<evidence type="ECO:0000256" key="2">
    <source>
        <dbReference type="ARBA" id="ARBA00007739"/>
    </source>
</evidence>
<keyword evidence="15" id="KW-0961">Cell wall biogenesis/degradation</keyword>
<evidence type="ECO:0000256" key="17">
    <source>
        <dbReference type="ARBA" id="ARBA00049902"/>
    </source>
</evidence>
<keyword evidence="3" id="KW-1003">Cell membrane</keyword>
<dbReference type="AlphaFoldDB" id="A0A0R1U7P3"/>
<dbReference type="Pfam" id="PF00912">
    <property type="entry name" value="Transgly"/>
    <property type="match status" value="1"/>
</dbReference>
<comment type="catalytic activity">
    <reaction evidence="17">
        <text>[GlcNAc-(1-&gt;4)-Mur2Ac(oyl-L-Ala-gamma-D-Glu-L-Lys-D-Ala-D-Ala)](n)-di-trans,octa-cis-undecaprenyl diphosphate + beta-D-GlcNAc-(1-&gt;4)-Mur2Ac(oyl-L-Ala-gamma-D-Glu-L-Lys-D-Ala-D-Ala)-di-trans,octa-cis-undecaprenyl diphosphate = [GlcNAc-(1-&gt;4)-Mur2Ac(oyl-L-Ala-gamma-D-Glu-L-Lys-D-Ala-D-Ala)](n+1)-di-trans,octa-cis-undecaprenyl diphosphate + di-trans,octa-cis-undecaprenyl diphosphate + H(+)</text>
        <dbReference type="Rhea" id="RHEA:23708"/>
        <dbReference type="Rhea" id="RHEA-COMP:9602"/>
        <dbReference type="Rhea" id="RHEA-COMP:9603"/>
        <dbReference type="ChEBI" id="CHEBI:15378"/>
        <dbReference type="ChEBI" id="CHEBI:58405"/>
        <dbReference type="ChEBI" id="CHEBI:60033"/>
        <dbReference type="ChEBI" id="CHEBI:78435"/>
        <dbReference type="EC" id="2.4.99.28"/>
    </reaction>
</comment>
<keyword evidence="12 18" id="KW-1133">Transmembrane helix</keyword>
<dbReference type="SUPFAM" id="SSF53955">
    <property type="entry name" value="Lysozyme-like"/>
    <property type="match status" value="1"/>
</dbReference>
<organism evidence="21 22">
    <name type="scientific">Limosilactobacillus ingluviei DSM 15946</name>
    <dbReference type="NCBI Taxonomy" id="1423760"/>
    <lineage>
        <taxon>Bacteria</taxon>
        <taxon>Bacillati</taxon>
        <taxon>Bacillota</taxon>
        <taxon>Bacilli</taxon>
        <taxon>Lactobacillales</taxon>
        <taxon>Lactobacillaceae</taxon>
        <taxon>Limosilactobacillus</taxon>
    </lineage>
</organism>
<evidence type="ECO:0000256" key="10">
    <source>
        <dbReference type="ARBA" id="ARBA00022960"/>
    </source>
</evidence>
<dbReference type="PANTHER" id="PTHR32282">
    <property type="entry name" value="BINDING PROTEIN TRANSPEPTIDASE, PUTATIVE-RELATED"/>
    <property type="match status" value="1"/>
</dbReference>
<evidence type="ECO:0000313" key="21">
    <source>
        <dbReference type="EMBL" id="KRL89239.1"/>
    </source>
</evidence>
<feature type="domain" description="Glycosyl transferase family 51" evidence="20">
    <location>
        <begin position="89"/>
        <end position="263"/>
    </location>
</feature>
<evidence type="ECO:0000256" key="13">
    <source>
        <dbReference type="ARBA" id="ARBA00023136"/>
    </source>
</evidence>
<keyword evidence="14" id="KW-0511">Multifunctional enzyme</keyword>
<dbReference type="InterPro" id="IPR036950">
    <property type="entry name" value="PBP_transglycosylase"/>
</dbReference>
<dbReference type="RefSeq" id="WP_156648326.1">
    <property type="nucleotide sequence ID" value="NZ_AZFK01000052.1"/>
</dbReference>
<evidence type="ECO:0000256" key="1">
    <source>
        <dbReference type="ARBA" id="ARBA00007090"/>
    </source>
</evidence>
<proteinExistence type="inferred from homology"/>
<evidence type="ECO:0000256" key="9">
    <source>
        <dbReference type="ARBA" id="ARBA00022801"/>
    </source>
</evidence>
<keyword evidence="9" id="KW-0378">Hydrolase</keyword>
<dbReference type="Gene3D" id="1.10.3810.10">
    <property type="entry name" value="Biosynthetic peptidoglycan transglycosylase-like"/>
    <property type="match status" value="1"/>
</dbReference>
<keyword evidence="7" id="KW-0808">Transferase</keyword>
<evidence type="ECO:0000256" key="18">
    <source>
        <dbReference type="SAM" id="Phobius"/>
    </source>
</evidence>
<comment type="caution">
    <text evidence="21">The sequence shown here is derived from an EMBL/GenBank/DDBJ whole genome shotgun (WGS) entry which is preliminary data.</text>
</comment>
<evidence type="ECO:0000256" key="14">
    <source>
        <dbReference type="ARBA" id="ARBA00023268"/>
    </source>
</evidence>
<dbReference type="GO" id="GO:0008360">
    <property type="term" value="P:regulation of cell shape"/>
    <property type="evidence" value="ECO:0007669"/>
    <property type="project" value="UniProtKB-KW"/>
</dbReference>
<protein>
    <submittedName>
        <fullName evidence="21">Penicillin binding protein 2A</fullName>
    </submittedName>
</protein>
<dbReference type="InterPro" id="IPR012338">
    <property type="entry name" value="Beta-lactam/transpept-like"/>
</dbReference>
<keyword evidence="5" id="KW-0645">Protease</keyword>
<keyword evidence="6" id="KW-0328">Glycosyltransferase</keyword>
<dbReference type="Proteomes" id="UP000050816">
    <property type="component" value="Unassembled WGS sequence"/>
</dbReference>
<dbReference type="PATRIC" id="fig|1423760.3.peg.1948"/>
<evidence type="ECO:0000256" key="15">
    <source>
        <dbReference type="ARBA" id="ARBA00023316"/>
    </source>
</evidence>
<dbReference type="Pfam" id="PF00905">
    <property type="entry name" value="Transpeptidase"/>
    <property type="match status" value="1"/>
</dbReference>
<keyword evidence="10" id="KW-0133">Cell shape</keyword>
<dbReference type="InterPro" id="IPR023346">
    <property type="entry name" value="Lysozyme-like_dom_sf"/>
</dbReference>
<feature type="domain" description="Penicillin-binding protein transpeptidase" evidence="19">
    <location>
        <begin position="361"/>
        <end position="608"/>
    </location>
</feature>
<dbReference type="Gene3D" id="3.40.710.10">
    <property type="entry name" value="DD-peptidase/beta-lactamase superfamily"/>
    <property type="match status" value="1"/>
</dbReference>
<dbReference type="InterPro" id="IPR001264">
    <property type="entry name" value="Glyco_trans_51"/>
</dbReference>
<dbReference type="GO" id="GO:0030288">
    <property type="term" value="C:outer membrane-bounded periplasmic space"/>
    <property type="evidence" value="ECO:0007669"/>
    <property type="project" value="TreeGrafter"/>
</dbReference>
<comment type="similarity">
    <text evidence="1">In the C-terminal section; belongs to the transpeptidase family.</text>
</comment>
<dbReference type="InterPro" id="IPR001460">
    <property type="entry name" value="PCN-bd_Tpept"/>
</dbReference>
<sequence>MNNLMKLKDWQSRVGNWARAAWQTGRANFRAFWHRFQLTRWLIVIGLTLFLAVSIYLTVVAKTANVKSLQARLEHPTMVYDRHGDSAGSLYSQKGTYVKLKQVSPHVVDAVLSTEDRNFYREHGFSVKGLGRAAFLLVKNKVMGRNYISGGGSTLTQQLVKNAFLSQEQTFSRKAKEIFIAIEVENQYSKAEILTMYLNNAYFGHGVWGIQDAAQRYFATDAGDLTVPQAATLAGMLTAPGIYDPIDHPTATKQRRNLVLDLMVENGKLSQRQATAYQQTPLVVKNGYRAPNTYKYPSFFDAVIAEAISKYGLDEKEVMNNGYKIYTTLDQGQQRAMQQVFDDDDNFPADLADGSMVQAASVAIDPKTGGVLAMFGGRGQHVFRGYNRVTQMRRQPGSTIKPIAVYLPALQHGYFYDSTLQDEKTTYGTGKKKYTPKNYDDQYSGKVPMYKALYESLNAPAVWLLNKIGVTTGYKMAQAFGLPVEKSDQNLALALGGLTKGVSPLQLARAYAVFASGGQLPTTHLITKVVDSTGHEVKRKDKLTTKRIIKRAQADEMTSMMLDVFKLGTAQNAKPSGYTLAGKTGTTNSGLKENDSDRDKWIVGYTPDVVVATWEGYDDTTVTQQLSDVEERDLASLYRTEMASLLPHTAGTTFTVKDAQTRATSGTKSPSKNLWQQAGELADQVKQGLSQAWDNVRSLFR</sequence>
<dbReference type="Gene3D" id="6.20.370.110">
    <property type="match status" value="1"/>
</dbReference>
<evidence type="ECO:0000256" key="8">
    <source>
        <dbReference type="ARBA" id="ARBA00022692"/>
    </source>
</evidence>
<comment type="similarity">
    <text evidence="2">In the N-terminal section; belongs to the glycosyltransferase 51 family.</text>
</comment>
<dbReference type="FunFam" id="1.10.3810.10:FF:000001">
    <property type="entry name" value="Penicillin-binding protein 1A"/>
    <property type="match status" value="1"/>
</dbReference>
<reference evidence="21 22" key="1">
    <citation type="journal article" date="2015" name="Genome Announc.">
        <title>Expanding the biotechnology potential of lactobacilli through comparative genomics of 213 strains and associated genera.</title>
        <authorList>
            <person name="Sun Z."/>
            <person name="Harris H.M."/>
            <person name="McCann A."/>
            <person name="Guo C."/>
            <person name="Argimon S."/>
            <person name="Zhang W."/>
            <person name="Yang X."/>
            <person name="Jeffery I.B."/>
            <person name="Cooney J.C."/>
            <person name="Kagawa T.F."/>
            <person name="Liu W."/>
            <person name="Song Y."/>
            <person name="Salvetti E."/>
            <person name="Wrobel A."/>
            <person name="Rasinkangas P."/>
            <person name="Parkhill J."/>
            <person name="Rea M.C."/>
            <person name="O'Sullivan O."/>
            <person name="Ritari J."/>
            <person name="Douillard F.P."/>
            <person name="Paul Ross R."/>
            <person name="Yang R."/>
            <person name="Briner A.E."/>
            <person name="Felis G.E."/>
            <person name="de Vos W.M."/>
            <person name="Barrangou R."/>
            <person name="Klaenhammer T.R."/>
            <person name="Caufield P.W."/>
            <person name="Cui Y."/>
            <person name="Zhang H."/>
            <person name="O'Toole P.W."/>
        </authorList>
    </citation>
    <scope>NUCLEOTIDE SEQUENCE [LARGE SCALE GENOMIC DNA]</scope>
    <source>
        <strain evidence="21 22">DSM 15946</strain>
    </source>
</reference>
<keyword evidence="13 18" id="KW-0472">Membrane</keyword>
<dbReference type="GO" id="GO:0008658">
    <property type="term" value="F:penicillin binding"/>
    <property type="evidence" value="ECO:0007669"/>
    <property type="project" value="InterPro"/>
</dbReference>
<evidence type="ECO:0000256" key="16">
    <source>
        <dbReference type="ARBA" id="ARBA00034000"/>
    </source>
</evidence>
<name>A0A0R1U7P3_9LACO</name>
<evidence type="ECO:0000256" key="3">
    <source>
        <dbReference type="ARBA" id="ARBA00022475"/>
    </source>
</evidence>
<dbReference type="GO" id="GO:0071555">
    <property type="term" value="P:cell wall organization"/>
    <property type="evidence" value="ECO:0007669"/>
    <property type="project" value="UniProtKB-KW"/>
</dbReference>
<evidence type="ECO:0000256" key="12">
    <source>
        <dbReference type="ARBA" id="ARBA00022989"/>
    </source>
</evidence>
<dbReference type="NCBIfam" id="TIGR02074">
    <property type="entry name" value="PBP_1a_fam"/>
    <property type="match status" value="1"/>
</dbReference>
<dbReference type="GO" id="GO:0009002">
    <property type="term" value="F:serine-type D-Ala-D-Ala carboxypeptidase activity"/>
    <property type="evidence" value="ECO:0007669"/>
    <property type="project" value="UniProtKB-EC"/>
</dbReference>
<evidence type="ECO:0000313" key="22">
    <source>
        <dbReference type="Proteomes" id="UP000050816"/>
    </source>
</evidence>
<dbReference type="EMBL" id="AZFK01000052">
    <property type="protein sequence ID" value="KRL89239.1"/>
    <property type="molecule type" value="Genomic_DNA"/>
</dbReference>
<evidence type="ECO:0000256" key="6">
    <source>
        <dbReference type="ARBA" id="ARBA00022676"/>
    </source>
</evidence>
<dbReference type="GO" id="GO:0006508">
    <property type="term" value="P:proteolysis"/>
    <property type="evidence" value="ECO:0007669"/>
    <property type="project" value="UniProtKB-KW"/>
</dbReference>
<dbReference type="GO" id="GO:0008955">
    <property type="term" value="F:peptidoglycan glycosyltransferase activity"/>
    <property type="evidence" value="ECO:0007669"/>
    <property type="project" value="UniProtKB-EC"/>
</dbReference>
<evidence type="ECO:0000259" key="20">
    <source>
        <dbReference type="Pfam" id="PF00912"/>
    </source>
</evidence>
<evidence type="ECO:0000256" key="5">
    <source>
        <dbReference type="ARBA" id="ARBA00022670"/>
    </source>
</evidence>
<dbReference type="SUPFAM" id="SSF56601">
    <property type="entry name" value="beta-lactamase/transpeptidase-like"/>
    <property type="match status" value="1"/>
</dbReference>
<comment type="catalytic activity">
    <reaction evidence="16">
        <text>Preferential cleavage: (Ac)2-L-Lys-D-Ala-|-D-Ala. Also transpeptidation of peptidyl-alanyl moieties that are N-acyl substituents of D-alanine.</text>
        <dbReference type="EC" id="3.4.16.4"/>
    </reaction>
</comment>
<dbReference type="InterPro" id="IPR050396">
    <property type="entry name" value="Glycosyltr_51/Transpeptidase"/>
</dbReference>
<evidence type="ECO:0000256" key="7">
    <source>
        <dbReference type="ARBA" id="ARBA00022679"/>
    </source>
</evidence>
<evidence type="ECO:0000259" key="19">
    <source>
        <dbReference type="Pfam" id="PF00905"/>
    </source>
</evidence>
<keyword evidence="11" id="KW-0573">Peptidoglycan synthesis</keyword>
<dbReference type="PANTHER" id="PTHR32282:SF32">
    <property type="entry name" value="PENICILLIN-BINDING PROTEIN 2A"/>
    <property type="match status" value="1"/>
</dbReference>
<accession>A0A0R1U7P3</accession>
<feature type="transmembrane region" description="Helical" evidence="18">
    <location>
        <begin position="38"/>
        <end position="59"/>
    </location>
</feature>
<keyword evidence="8 18" id="KW-0812">Transmembrane</keyword>
<gene>
    <name evidence="21" type="ORF">FC43_GL001861</name>
</gene>
<evidence type="ECO:0000256" key="11">
    <source>
        <dbReference type="ARBA" id="ARBA00022984"/>
    </source>
</evidence>
<evidence type="ECO:0000256" key="4">
    <source>
        <dbReference type="ARBA" id="ARBA00022645"/>
    </source>
</evidence>
<dbReference type="GO" id="GO:0009252">
    <property type="term" value="P:peptidoglycan biosynthetic process"/>
    <property type="evidence" value="ECO:0007669"/>
    <property type="project" value="UniProtKB-KW"/>
</dbReference>
<keyword evidence="4" id="KW-0121">Carboxypeptidase</keyword>